<reference evidence="2" key="1">
    <citation type="submission" date="2019-09" db="EMBL/GenBank/DDBJ databases">
        <title>Draft genome information of white flower Hibiscus syriacus.</title>
        <authorList>
            <person name="Kim Y.-M."/>
        </authorList>
    </citation>
    <scope>NUCLEOTIDE SEQUENCE [LARGE SCALE GENOMIC DNA]</scope>
    <source>
        <strain evidence="2">YM2019G1</strain>
    </source>
</reference>
<keyword evidence="3" id="KW-1185">Reference proteome</keyword>
<proteinExistence type="predicted"/>
<dbReference type="PANTHER" id="PTHR33270:SF18">
    <property type="entry name" value="OS02G0324700 PROTEIN"/>
    <property type="match status" value="1"/>
</dbReference>
<protein>
    <submittedName>
        <fullName evidence="2">ADP-ribosylation factor GTPase-activating protein AGD11-like</fullName>
    </submittedName>
</protein>
<gene>
    <name evidence="2" type="ORF">F3Y22_tig00117048pilonHSYRG00261</name>
</gene>
<accession>A0A6A2W9L5</accession>
<dbReference type="OrthoDB" id="1919859at2759"/>
<evidence type="ECO:0000313" key="2">
    <source>
        <dbReference type="EMBL" id="KAE8654442.1"/>
    </source>
</evidence>
<dbReference type="Proteomes" id="UP000436088">
    <property type="component" value="Unassembled WGS sequence"/>
</dbReference>
<evidence type="ECO:0000259" key="1">
    <source>
        <dbReference type="Pfam" id="PF23156"/>
    </source>
</evidence>
<name>A0A6A2W9L5_HIBSY</name>
<dbReference type="PANTHER" id="PTHR33270">
    <property type="entry name" value="BNAC05G50380D PROTEIN"/>
    <property type="match status" value="1"/>
</dbReference>
<feature type="domain" description="DUF7054" evidence="1">
    <location>
        <begin position="16"/>
        <end position="97"/>
    </location>
</feature>
<organism evidence="2 3">
    <name type="scientific">Hibiscus syriacus</name>
    <name type="common">Rose of Sharon</name>
    <dbReference type="NCBI Taxonomy" id="106335"/>
    <lineage>
        <taxon>Eukaryota</taxon>
        <taxon>Viridiplantae</taxon>
        <taxon>Streptophyta</taxon>
        <taxon>Embryophyta</taxon>
        <taxon>Tracheophyta</taxon>
        <taxon>Spermatophyta</taxon>
        <taxon>Magnoliopsida</taxon>
        <taxon>eudicotyledons</taxon>
        <taxon>Gunneridae</taxon>
        <taxon>Pentapetalae</taxon>
        <taxon>rosids</taxon>
        <taxon>malvids</taxon>
        <taxon>Malvales</taxon>
        <taxon>Malvaceae</taxon>
        <taxon>Malvoideae</taxon>
        <taxon>Hibiscus</taxon>
    </lineage>
</organism>
<dbReference type="InterPro" id="IPR040358">
    <property type="entry name" value="At4g22758-like"/>
</dbReference>
<sequence>MALYKQKKNQGSKGGNRLWISIAVLGSSGPIRFIVNEEQLVAAVIDTALKSYAREGRLPVLGSDLNGFLLYCPSVGSDALSSAETIGSVGARNFVLCRKPKSEKMEDNHGRSTKAISRKTTTGILKAWIHKSLNLKISFHSFIHSLMDMVENMCITVF</sequence>
<dbReference type="EMBL" id="VEPZ02001787">
    <property type="protein sequence ID" value="KAE8654442.1"/>
    <property type="molecule type" value="Genomic_DNA"/>
</dbReference>
<dbReference type="InterPro" id="IPR055482">
    <property type="entry name" value="DUF7054"/>
</dbReference>
<evidence type="ECO:0000313" key="3">
    <source>
        <dbReference type="Proteomes" id="UP000436088"/>
    </source>
</evidence>
<dbReference type="Pfam" id="PF23156">
    <property type="entry name" value="DUF7054"/>
    <property type="match status" value="1"/>
</dbReference>
<comment type="caution">
    <text evidence="2">The sequence shown here is derived from an EMBL/GenBank/DDBJ whole genome shotgun (WGS) entry which is preliminary data.</text>
</comment>
<dbReference type="AlphaFoldDB" id="A0A6A2W9L5"/>